<dbReference type="SUPFAM" id="SSF55486">
    <property type="entry name" value="Metalloproteases ('zincins'), catalytic domain"/>
    <property type="match status" value="1"/>
</dbReference>
<feature type="compositionally biased region" description="Low complexity" evidence="1">
    <location>
        <begin position="36"/>
        <end position="47"/>
    </location>
</feature>
<keyword evidence="2" id="KW-0812">Transmembrane</keyword>
<accession>A0AAQ4EGG0</accession>
<gene>
    <name evidence="3" type="ORF">V5799_011585</name>
</gene>
<dbReference type="Proteomes" id="UP001321473">
    <property type="component" value="Unassembled WGS sequence"/>
</dbReference>
<feature type="region of interest" description="Disordered" evidence="1">
    <location>
        <begin position="89"/>
        <end position="109"/>
    </location>
</feature>
<evidence type="ECO:0000313" key="4">
    <source>
        <dbReference type="Proteomes" id="UP001321473"/>
    </source>
</evidence>
<keyword evidence="2" id="KW-0472">Membrane</keyword>
<proteinExistence type="predicted"/>
<reference evidence="3 4" key="1">
    <citation type="journal article" date="2023" name="Arcadia Sci">
        <title>De novo assembly of a long-read Amblyomma americanum tick genome.</title>
        <authorList>
            <person name="Chou S."/>
            <person name="Poskanzer K.E."/>
            <person name="Rollins M."/>
            <person name="Thuy-Boun P.S."/>
        </authorList>
    </citation>
    <scope>NUCLEOTIDE SEQUENCE [LARGE SCALE GENOMIC DNA]</scope>
    <source>
        <strain evidence="3">F_SG_1</strain>
        <tissue evidence="3">Salivary glands</tissue>
    </source>
</reference>
<organism evidence="3 4">
    <name type="scientific">Amblyomma americanum</name>
    <name type="common">Lone star tick</name>
    <dbReference type="NCBI Taxonomy" id="6943"/>
    <lineage>
        <taxon>Eukaryota</taxon>
        <taxon>Metazoa</taxon>
        <taxon>Ecdysozoa</taxon>
        <taxon>Arthropoda</taxon>
        <taxon>Chelicerata</taxon>
        <taxon>Arachnida</taxon>
        <taxon>Acari</taxon>
        <taxon>Parasitiformes</taxon>
        <taxon>Ixodida</taxon>
        <taxon>Ixodoidea</taxon>
        <taxon>Ixodidae</taxon>
        <taxon>Amblyomminae</taxon>
        <taxon>Amblyomma</taxon>
    </lineage>
</organism>
<keyword evidence="2" id="KW-1133">Transmembrane helix</keyword>
<dbReference type="EMBL" id="JARKHS020016158">
    <property type="protein sequence ID" value="KAK8773879.1"/>
    <property type="molecule type" value="Genomic_DNA"/>
</dbReference>
<sequence>MSKAERDPQLSEVPRAVTDNSGGKTDEAETITEVTSSAVPSSGAAPSELRMERRSLPSLAVTDQGPTSSFLTSMRMSLSRFDAPLVSTSAKSSSPVRTSGVSGRPRDSSSKLNTIARKLNVRFGKVSFREYTASLGSAVRHKGGLTIAAVVMACVAIGAMVGLLLLSPGSKKEVVGTQRCATDECLRAFYYLEGAGDLLEDPCHDFYRQGQAVGYVCHRWQERGDMVEVSVNHFYDRLDNNLRFDSALELGSEAGAVLFAHAYRSCHQFLSSPVDSDFPPRVLDRLKTVVQRFSVSPTMDNLIKEIVRTSVTDGIDVLLDVSLAVHENDTYPIIMPGRSLREKLGNTILSEVAQIDASMHKALSGDKPRTQLYDLSTLFNLTPTVTPSLWPSLFKAFLNVSDAAKVLLTDAGKIQNVTMHLGNVLKKTQSLRVYLSLQAVADVIFFFIQKKLLYADSAAVERNCLQRTCLVMSHLCVHVTSRVFGWSSQTKRTVEGLYESVLKQYVSSGSLLWAGAGNWSLLSEGLNTMRLVQLPSERTDVAESSVARYEARLKEWPESFPEVYLVLSATQKAVSVELPLPSTQRYVIEAYLRGLILHSDLLPGLMVPTALTSAHMLYSSMVPVLMQVISFIFSNRSLRRELNLGTVGALIAYSLVMASTPARGGSLWTPSMRREFKVKTTCFYKSHRCPDDPMKTYYGFGKPVDRKLGE</sequence>
<evidence type="ECO:0000313" key="3">
    <source>
        <dbReference type="EMBL" id="KAK8773879.1"/>
    </source>
</evidence>
<feature type="transmembrane region" description="Helical" evidence="2">
    <location>
        <begin position="145"/>
        <end position="166"/>
    </location>
</feature>
<dbReference type="GO" id="GO:0006508">
    <property type="term" value="P:proteolysis"/>
    <property type="evidence" value="ECO:0007669"/>
    <property type="project" value="InterPro"/>
</dbReference>
<dbReference type="PROSITE" id="PS51885">
    <property type="entry name" value="NEPRILYSIN"/>
    <property type="match status" value="1"/>
</dbReference>
<comment type="caution">
    <text evidence="3">The sequence shown here is derived from an EMBL/GenBank/DDBJ whole genome shotgun (WGS) entry which is preliminary data.</text>
</comment>
<feature type="compositionally biased region" description="Polar residues" evidence="1">
    <location>
        <begin position="89"/>
        <end position="101"/>
    </location>
</feature>
<evidence type="ECO:0000256" key="1">
    <source>
        <dbReference type="SAM" id="MobiDB-lite"/>
    </source>
</evidence>
<dbReference type="AlphaFoldDB" id="A0AAQ4EGG0"/>
<keyword evidence="4" id="KW-1185">Reference proteome</keyword>
<dbReference type="InterPro" id="IPR000718">
    <property type="entry name" value="Peptidase_M13"/>
</dbReference>
<feature type="region of interest" description="Disordered" evidence="1">
    <location>
        <begin position="1"/>
        <end position="64"/>
    </location>
</feature>
<evidence type="ECO:0000256" key="2">
    <source>
        <dbReference type="SAM" id="Phobius"/>
    </source>
</evidence>
<dbReference type="GO" id="GO:0004222">
    <property type="term" value="F:metalloendopeptidase activity"/>
    <property type="evidence" value="ECO:0007669"/>
    <property type="project" value="InterPro"/>
</dbReference>
<protein>
    <submittedName>
        <fullName evidence="3">Uncharacterized protein</fullName>
    </submittedName>
</protein>
<name>A0AAQ4EGG0_AMBAM</name>